<evidence type="ECO:0000313" key="6">
    <source>
        <dbReference type="Proteomes" id="UP000014760"/>
    </source>
</evidence>
<reference evidence="6" key="1">
    <citation type="submission" date="2012-12" db="EMBL/GenBank/DDBJ databases">
        <authorList>
            <person name="Hellsten U."/>
            <person name="Grimwood J."/>
            <person name="Chapman J.A."/>
            <person name="Shapiro H."/>
            <person name="Aerts A."/>
            <person name="Otillar R.P."/>
            <person name="Terry A.Y."/>
            <person name="Boore J.L."/>
            <person name="Simakov O."/>
            <person name="Marletaz F."/>
            <person name="Cho S.-J."/>
            <person name="Edsinger-Gonzales E."/>
            <person name="Havlak P."/>
            <person name="Kuo D.-H."/>
            <person name="Larsson T."/>
            <person name="Lv J."/>
            <person name="Arendt D."/>
            <person name="Savage R."/>
            <person name="Osoegawa K."/>
            <person name="de Jong P."/>
            <person name="Lindberg D.R."/>
            <person name="Seaver E.C."/>
            <person name="Weisblat D.A."/>
            <person name="Putnam N.H."/>
            <person name="Grigoriev I.V."/>
            <person name="Rokhsar D.S."/>
        </authorList>
    </citation>
    <scope>NUCLEOTIDE SEQUENCE</scope>
    <source>
        <strain evidence="6">I ESC-2004</strain>
    </source>
</reference>
<dbReference type="OMA" id="XVLREAK"/>
<dbReference type="EMBL" id="AMQN01015410">
    <property type="status" value="NOT_ANNOTATED_CDS"/>
    <property type="molecule type" value="Genomic_DNA"/>
</dbReference>
<dbReference type="EnsemblMetazoa" id="CapteT219912">
    <property type="protein sequence ID" value="CapteP219912"/>
    <property type="gene ID" value="CapteG219912"/>
</dbReference>
<dbReference type="EMBL" id="KB311865">
    <property type="protein sequence ID" value="ELT88444.1"/>
    <property type="molecule type" value="Genomic_DNA"/>
</dbReference>
<dbReference type="InterPro" id="IPR007998">
    <property type="entry name" value="DUF719"/>
</dbReference>
<dbReference type="AlphaFoldDB" id="R7T574"/>
<feature type="compositionally biased region" description="Polar residues" evidence="3">
    <location>
        <begin position="75"/>
        <end position="88"/>
    </location>
</feature>
<evidence type="ECO:0000313" key="5">
    <source>
        <dbReference type="EnsemblMetazoa" id="CapteP219912"/>
    </source>
</evidence>
<gene>
    <name evidence="4" type="ORF">CAPTEDRAFT_219912</name>
</gene>
<feature type="compositionally biased region" description="Acidic residues" evidence="3">
    <location>
        <begin position="1"/>
        <end position="18"/>
    </location>
</feature>
<feature type="region of interest" description="Disordered" evidence="3">
    <location>
        <begin position="244"/>
        <end position="277"/>
    </location>
</feature>
<reference evidence="5" key="3">
    <citation type="submission" date="2015-06" db="UniProtKB">
        <authorList>
            <consortium name="EnsemblMetazoa"/>
        </authorList>
    </citation>
    <scope>IDENTIFICATION</scope>
</reference>
<dbReference type="STRING" id="283909.R7T574"/>
<name>R7T574_CAPTE</name>
<dbReference type="Pfam" id="PF05334">
    <property type="entry name" value="DUF719"/>
    <property type="match status" value="1"/>
</dbReference>
<reference evidence="4 6" key="2">
    <citation type="journal article" date="2013" name="Nature">
        <title>Insights into bilaterian evolution from three spiralian genomes.</title>
        <authorList>
            <person name="Simakov O."/>
            <person name="Marletaz F."/>
            <person name="Cho S.J."/>
            <person name="Edsinger-Gonzales E."/>
            <person name="Havlak P."/>
            <person name="Hellsten U."/>
            <person name="Kuo D.H."/>
            <person name="Larsson T."/>
            <person name="Lv J."/>
            <person name="Arendt D."/>
            <person name="Savage R."/>
            <person name="Osoegawa K."/>
            <person name="de Jong P."/>
            <person name="Grimwood J."/>
            <person name="Chapman J.A."/>
            <person name="Shapiro H."/>
            <person name="Aerts A."/>
            <person name="Otillar R.P."/>
            <person name="Terry A.Y."/>
            <person name="Boore J.L."/>
            <person name="Grigoriev I.V."/>
            <person name="Lindberg D.R."/>
            <person name="Seaver E.C."/>
            <person name="Weisblat D.A."/>
            <person name="Putnam N.H."/>
            <person name="Rokhsar D.S."/>
        </authorList>
    </citation>
    <scope>NUCLEOTIDE SEQUENCE</scope>
    <source>
        <strain evidence="4 6">I ESC-2004</strain>
    </source>
</reference>
<evidence type="ECO:0000256" key="3">
    <source>
        <dbReference type="SAM" id="MobiDB-lite"/>
    </source>
</evidence>
<dbReference type="PANTHER" id="PTHR12842">
    <property type="entry name" value="FI01459P"/>
    <property type="match status" value="1"/>
</dbReference>
<accession>R7T574</accession>
<feature type="compositionally biased region" description="Basic and acidic residues" evidence="3">
    <location>
        <begin position="53"/>
        <end position="74"/>
    </location>
</feature>
<dbReference type="PANTHER" id="PTHR12842:SF6">
    <property type="entry name" value="FI01459P"/>
    <property type="match status" value="1"/>
</dbReference>
<dbReference type="OrthoDB" id="5597648at2759"/>
<protein>
    <recommendedName>
        <fullName evidence="7">Protein FAM114A2</fullName>
    </recommendedName>
</protein>
<dbReference type="HOGENOM" id="CLU_035724_0_0_1"/>
<dbReference type="Proteomes" id="UP000014760">
    <property type="component" value="Unassembled WGS sequence"/>
</dbReference>
<evidence type="ECO:0008006" key="7">
    <source>
        <dbReference type="Google" id="ProtNLM"/>
    </source>
</evidence>
<comment type="similarity">
    <text evidence="1">Belongs to the FAM114 family.</text>
</comment>
<feature type="region of interest" description="Disordered" evidence="3">
    <location>
        <begin position="1"/>
        <end position="94"/>
    </location>
</feature>
<evidence type="ECO:0000256" key="1">
    <source>
        <dbReference type="ARBA" id="ARBA00006903"/>
    </source>
</evidence>
<organism evidence="4">
    <name type="scientific">Capitella teleta</name>
    <name type="common">Polychaete worm</name>
    <dbReference type="NCBI Taxonomy" id="283909"/>
    <lineage>
        <taxon>Eukaryota</taxon>
        <taxon>Metazoa</taxon>
        <taxon>Spiralia</taxon>
        <taxon>Lophotrochozoa</taxon>
        <taxon>Annelida</taxon>
        <taxon>Polychaeta</taxon>
        <taxon>Sedentaria</taxon>
        <taxon>Scolecida</taxon>
        <taxon>Capitellidae</taxon>
        <taxon>Capitella</taxon>
    </lineage>
</organism>
<keyword evidence="2" id="KW-0597">Phosphoprotein</keyword>
<evidence type="ECO:0000256" key="2">
    <source>
        <dbReference type="ARBA" id="ARBA00022553"/>
    </source>
</evidence>
<keyword evidence="6" id="KW-1185">Reference proteome</keyword>
<proteinExistence type="inferred from homology"/>
<dbReference type="FunCoup" id="R7T574">
    <property type="interactions" value="446"/>
</dbReference>
<feature type="compositionally biased region" description="Polar residues" evidence="3">
    <location>
        <begin position="244"/>
        <end position="255"/>
    </location>
</feature>
<evidence type="ECO:0000313" key="4">
    <source>
        <dbReference type="EMBL" id="ELT88444.1"/>
    </source>
</evidence>
<sequence length="521" mass="57348">MSASDDDFQFENVEEDDLVAVTKKQSSTEDVERDMKAVSLQDAHPPSPAKSPAEIRDQLAKEEVGQEVTEEKKQSVLQKLQDADQSAASGGWGWKGLGNVGSNLLSTATSSVSTLTHSFGEGFDKFVETVEYSLGAEDPEEFAKREYADVPKSKEGVVTDQVAPASKEEPIATVDSVDESDEGWFGGWGMKGINTVVQGTTSAVKKTGSLGKNLVTGGLGVLETIGKKTYNVLAEGDHGLKSTIQGSRQKSSLSQMLREAKEKAKQQSQQDEEYEETRKAHFGAQFDDFQGLVQLEALEMLSNQCEGRVQSVLATFDPEVLEVLKKELVSIKDVFELKDLDEDDEDEDRDHEFDRLMNEYIGQVGLTVTAERIINVQEKMRKWIMENSQELEEGTHRPPKEIHEFAIQFLAQITACSIEMFHKIGQLLLTEKNAPLTSYKNKANGLACATRVLCTEVGIVATKFSQRLNAAAAVTEESDFVNALITNVYLEATNSSTYIQDGFQLLLPVLQQSAIEAHSAK</sequence>